<dbReference type="InterPro" id="IPR051763">
    <property type="entry name" value="Copper_Homeo_Regul"/>
</dbReference>
<keyword evidence="5" id="KW-0805">Transcription regulation</keyword>
<evidence type="ECO:0000256" key="4">
    <source>
        <dbReference type="ARBA" id="ARBA00023008"/>
    </source>
</evidence>
<dbReference type="PANTHER" id="PTHR28088">
    <property type="entry name" value="TRANSCRIPTIONAL ACTIVATOR HAA1-RELATED"/>
    <property type="match status" value="1"/>
</dbReference>
<accession>A0A218YU73</accession>
<feature type="region of interest" description="Disordered" evidence="8">
    <location>
        <begin position="199"/>
        <end position="223"/>
    </location>
</feature>
<dbReference type="SUPFAM" id="SSF57879">
    <property type="entry name" value="Zinc domain conserved in yeast copper-regulated transcription factors"/>
    <property type="match status" value="1"/>
</dbReference>
<evidence type="ECO:0000256" key="7">
    <source>
        <dbReference type="ARBA" id="ARBA00023242"/>
    </source>
</evidence>
<dbReference type="Proteomes" id="UP000242519">
    <property type="component" value="Unassembled WGS sequence"/>
</dbReference>
<dbReference type="SMART" id="SM00412">
    <property type="entry name" value="Cu_FIST"/>
    <property type="match status" value="1"/>
</dbReference>
<proteinExistence type="predicted"/>
<dbReference type="PRINTS" id="PR00617">
    <property type="entry name" value="COPPERFIST"/>
</dbReference>
<feature type="domain" description="Copper-fist" evidence="9">
    <location>
        <begin position="1"/>
        <end position="39"/>
    </location>
</feature>
<comment type="subcellular location">
    <subcellularLocation>
        <location evidence="1">Nucleus</location>
    </subcellularLocation>
</comment>
<dbReference type="GO" id="GO:0006879">
    <property type="term" value="P:intracellular iron ion homeostasis"/>
    <property type="evidence" value="ECO:0007669"/>
    <property type="project" value="TreeGrafter"/>
</dbReference>
<reference evidence="10" key="1">
    <citation type="submission" date="2017-04" db="EMBL/GenBank/DDBJ databases">
        <title>Draft genome sequence of Marssonina coronaria NL1: causal agent of apple blotch.</title>
        <authorList>
            <person name="Cheng Q."/>
        </authorList>
    </citation>
    <scope>NUCLEOTIDE SEQUENCE [LARGE SCALE GENOMIC DNA]</scope>
    <source>
        <strain evidence="10">NL1</strain>
    </source>
</reference>
<dbReference type="SMART" id="SM01090">
    <property type="entry name" value="Copper-fist"/>
    <property type="match status" value="1"/>
</dbReference>
<dbReference type="GO" id="GO:0005634">
    <property type="term" value="C:nucleus"/>
    <property type="evidence" value="ECO:0007669"/>
    <property type="project" value="UniProtKB-SubCell"/>
</dbReference>
<name>A0A218YU73_9HELO</name>
<dbReference type="OrthoDB" id="5600085at2759"/>
<feature type="region of interest" description="Disordered" evidence="8">
    <location>
        <begin position="102"/>
        <end position="125"/>
    </location>
</feature>
<dbReference type="PROSITE" id="PS50073">
    <property type="entry name" value="COPPER_FIST_2"/>
    <property type="match status" value="1"/>
</dbReference>
<dbReference type="Gene3D" id="3.90.430.10">
    <property type="entry name" value="Copper fist DNA-binding domain"/>
    <property type="match status" value="1"/>
</dbReference>
<dbReference type="FunFam" id="3.90.430.10:FF:000001">
    <property type="entry name" value="Copper fist DNA-binding protein"/>
    <property type="match status" value="1"/>
</dbReference>
<dbReference type="Pfam" id="PF00649">
    <property type="entry name" value="Copper-fist"/>
    <property type="match status" value="1"/>
</dbReference>
<protein>
    <submittedName>
        <fullName evidence="10">Copper fist DNA binding domain protein</fullName>
    </submittedName>
</protein>
<keyword evidence="4" id="KW-0186">Copper</keyword>
<dbReference type="GO" id="GO:0000981">
    <property type="term" value="F:DNA-binding transcription factor activity, RNA polymerase II-specific"/>
    <property type="evidence" value="ECO:0007669"/>
    <property type="project" value="TreeGrafter"/>
</dbReference>
<evidence type="ECO:0000256" key="1">
    <source>
        <dbReference type="ARBA" id="ARBA00004123"/>
    </source>
</evidence>
<dbReference type="STRING" id="503106.A0A218YU73"/>
<keyword evidence="3" id="KW-0862">Zinc</keyword>
<dbReference type="InterPro" id="IPR001083">
    <property type="entry name" value="Cu_fist_DNA-bd_dom"/>
</dbReference>
<dbReference type="GO" id="GO:0045944">
    <property type="term" value="P:positive regulation of transcription by RNA polymerase II"/>
    <property type="evidence" value="ECO:0007669"/>
    <property type="project" value="TreeGrafter"/>
</dbReference>
<keyword evidence="2" id="KW-0479">Metal-binding</keyword>
<dbReference type="PANTHER" id="PTHR28088:SF5">
    <property type="entry name" value="TRANSCRIPTIONAL ACTIVATOR HAA1-RELATED"/>
    <property type="match status" value="1"/>
</dbReference>
<dbReference type="GO" id="GO:0005507">
    <property type="term" value="F:copper ion binding"/>
    <property type="evidence" value="ECO:0007669"/>
    <property type="project" value="InterPro"/>
</dbReference>
<dbReference type="InParanoid" id="A0A218YU73"/>
<gene>
    <name evidence="10" type="ORF">B2J93_8162</name>
</gene>
<evidence type="ECO:0000313" key="11">
    <source>
        <dbReference type="Proteomes" id="UP000242519"/>
    </source>
</evidence>
<evidence type="ECO:0000256" key="8">
    <source>
        <dbReference type="SAM" id="MobiDB-lite"/>
    </source>
</evidence>
<keyword evidence="6" id="KW-0804">Transcription</keyword>
<evidence type="ECO:0000313" key="10">
    <source>
        <dbReference type="EMBL" id="OWO98242.1"/>
    </source>
</evidence>
<dbReference type="GO" id="GO:0000978">
    <property type="term" value="F:RNA polymerase II cis-regulatory region sequence-specific DNA binding"/>
    <property type="evidence" value="ECO:0007669"/>
    <property type="project" value="TreeGrafter"/>
</dbReference>
<evidence type="ECO:0000256" key="5">
    <source>
        <dbReference type="ARBA" id="ARBA00023015"/>
    </source>
</evidence>
<dbReference type="GO" id="GO:0006878">
    <property type="term" value="P:intracellular copper ion homeostasis"/>
    <property type="evidence" value="ECO:0007669"/>
    <property type="project" value="TreeGrafter"/>
</dbReference>
<dbReference type="InterPro" id="IPR036395">
    <property type="entry name" value="Cu_fist_DNA-bd_dom_sf"/>
</dbReference>
<evidence type="ECO:0000256" key="6">
    <source>
        <dbReference type="ARBA" id="ARBA00023163"/>
    </source>
</evidence>
<keyword evidence="11" id="KW-1185">Reference proteome</keyword>
<organism evidence="10 11">
    <name type="scientific">Diplocarpon coronariae</name>
    <dbReference type="NCBI Taxonomy" id="2795749"/>
    <lineage>
        <taxon>Eukaryota</taxon>
        <taxon>Fungi</taxon>
        <taxon>Dikarya</taxon>
        <taxon>Ascomycota</taxon>
        <taxon>Pezizomycotina</taxon>
        <taxon>Leotiomycetes</taxon>
        <taxon>Helotiales</taxon>
        <taxon>Drepanopezizaceae</taxon>
        <taxon>Diplocarpon</taxon>
    </lineage>
</organism>
<dbReference type="AlphaFoldDB" id="A0A218YU73"/>
<evidence type="ECO:0000259" key="9">
    <source>
        <dbReference type="PROSITE" id="PS50073"/>
    </source>
</evidence>
<evidence type="ECO:0000256" key="2">
    <source>
        <dbReference type="ARBA" id="ARBA00022723"/>
    </source>
</evidence>
<comment type="caution">
    <text evidence="10">The sequence shown here is derived from an EMBL/GenBank/DDBJ whole genome shotgun (WGS) entry which is preliminary data.</text>
</comment>
<dbReference type="EMBL" id="MZNU01000404">
    <property type="protein sequence ID" value="OWO98242.1"/>
    <property type="molecule type" value="Genomic_DNA"/>
</dbReference>
<keyword evidence="7" id="KW-0539">Nucleus</keyword>
<evidence type="ECO:0000256" key="3">
    <source>
        <dbReference type="ARBA" id="ARBA00022833"/>
    </source>
</evidence>
<sequence length="468" mass="50834">MLIKGEKYACEACVRGHRVSNCQHSDRPLQHINKKGRPVSQCTHCRTLRKSRSAHVSCDCGEKAHSKASCGGHEIGSENICCCSHTGRCTCALKKEHLDTVPESDSDEALMPPVPKGEKRRPRALTAQSDGGLTVFTNGHHKPVHKHNNMASKCGLPYVIPRAHSINGSSPAGLANRSVDNLPHTNTIDALHSDSHIKDSMVSAQQEQRMAKSEHGSPLVSPQSNLEHLNSQLPPLDLTNIPDNFNFMQPHDGFAVNDIEAPIFSAGLNSAGSIDWSHYDGLDFNNDNFATSSYSQAASFTGFDFASTENPALTTTSTSGEISEVEDVVPLSDIISARPTMLNQYGSDFDNSDIGDVEGYRLSTASSYIGMNQAQMLASENYDSLDMDAFLKSVQTPGASHLHVSHGIPTTGYIENGKVAHNLSPYEDNTTFQFLEDNDAFWMQTFAPIGGAVTIGQSEMPENTDWSQ</sequence>